<evidence type="ECO:0000256" key="2">
    <source>
        <dbReference type="ARBA" id="ARBA00004906"/>
    </source>
</evidence>
<dbReference type="InterPro" id="IPR002867">
    <property type="entry name" value="IBR_dom"/>
</dbReference>
<evidence type="ECO:0000256" key="5">
    <source>
        <dbReference type="ARBA" id="ARBA00022723"/>
    </source>
</evidence>
<evidence type="ECO:0000256" key="4">
    <source>
        <dbReference type="ARBA" id="ARBA00022679"/>
    </source>
</evidence>
<dbReference type="SMART" id="SM00647">
    <property type="entry name" value="IBR"/>
    <property type="match status" value="1"/>
</dbReference>
<feature type="region of interest" description="Disordered" evidence="10">
    <location>
        <begin position="212"/>
        <end position="295"/>
    </location>
</feature>
<keyword evidence="13" id="KW-1185">Reference proteome</keyword>
<evidence type="ECO:0000256" key="3">
    <source>
        <dbReference type="ARBA" id="ARBA00012251"/>
    </source>
</evidence>
<evidence type="ECO:0000256" key="1">
    <source>
        <dbReference type="ARBA" id="ARBA00001798"/>
    </source>
</evidence>
<reference evidence="12" key="1">
    <citation type="submission" date="2023-10" db="EMBL/GenBank/DDBJ databases">
        <title>Genome assembly of Pristionchus species.</title>
        <authorList>
            <person name="Yoshida K."/>
            <person name="Sommer R.J."/>
        </authorList>
    </citation>
    <scope>NUCLEOTIDE SEQUENCE</scope>
    <source>
        <strain evidence="12">RS5133</strain>
    </source>
</reference>
<dbReference type="PANTHER" id="PTHR11685">
    <property type="entry name" value="RBR FAMILY RING FINGER AND IBR DOMAIN-CONTAINING"/>
    <property type="match status" value="1"/>
</dbReference>
<dbReference type="EC" id="2.3.2.31" evidence="3"/>
<evidence type="ECO:0000256" key="10">
    <source>
        <dbReference type="SAM" id="MobiDB-lite"/>
    </source>
</evidence>
<evidence type="ECO:0000256" key="9">
    <source>
        <dbReference type="ARBA" id="ARBA00022833"/>
    </source>
</evidence>
<keyword evidence="4" id="KW-0808">Transferase</keyword>
<dbReference type="EMBL" id="BTSY01000006">
    <property type="protein sequence ID" value="GMT31505.1"/>
    <property type="molecule type" value="Genomic_DNA"/>
</dbReference>
<keyword evidence="9" id="KW-0862">Zinc</keyword>
<evidence type="ECO:0000256" key="6">
    <source>
        <dbReference type="ARBA" id="ARBA00022737"/>
    </source>
</evidence>
<feature type="non-terminal residue" evidence="12">
    <location>
        <position position="1"/>
    </location>
</feature>
<evidence type="ECO:0000256" key="8">
    <source>
        <dbReference type="ARBA" id="ARBA00022786"/>
    </source>
</evidence>
<dbReference type="SUPFAM" id="SSF57850">
    <property type="entry name" value="RING/U-box"/>
    <property type="match status" value="3"/>
</dbReference>
<dbReference type="InterPro" id="IPR013083">
    <property type="entry name" value="Znf_RING/FYVE/PHD"/>
</dbReference>
<dbReference type="Pfam" id="PF01485">
    <property type="entry name" value="IBR"/>
    <property type="match status" value="1"/>
</dbReference>
<evidence type="ECO:0000256" key="7">
    <source>
        <dbReference type="ARBA" id="ARBA00022771"/>
    </source>
</evidence>
<accession>A0AAV5WIL7</accession>
<gene>
    <name evidence="12" type="ORF">PFISCL1PPCAC_22802</name>
</gene>
<feature type="domain" description="RING-type" evidence="11">
    <location>
        <begin position="432"/>
        <end position="647"/>
    </location>
</feature>
<dbReference type="InterPro" id="IPR031127">
    <property type="entry name" value="E3_UB_ligase_RBR"/>
</dbReference>
<comment type="caution">
    <text evidence="12">The sequence shown here is derived from an EMBL/GenBank/DDBJ whole genome shotgun (WGS) entry which is preliminary data.</text>
</comment>
<name>A0AAV5WIL7_9BILA</name>
<evidence type="ECO:0000313" key="13">
    <source>
        <dbReference type="Proteomes" id="UP001432322"/>
    </source>
</evidence>
<comment type="catalytic activity">
    <reaction evidence="1">
        <text>[E2 ubiquitin-conjugating enzyme]-S-ubiquitinyl-L-cysteine + [acceptor protein]-L-lysine = [E2 ubiquitin-conjugating enzyme]-L-cysteine + [acceptor protein]-N(6)-ubiquitinyl-L-lysine.</text>
        <dbReference type="EC" id="2.3.2.31"/>
    </reaction>
</comment>
<protein>
    <recommendedName>
        <fullName evidence="3">RBR-type E3 ubiquitin transferase</fullName>
        <ecNumber evidence="3">2.3.2.31</ecNumber>
    </recommendedName>
</protein>
<dbReference type="AlphaFoldDB" id="A0AAV5WIL7"/>
<comment type="pathway">
    <text evidence="2">Protein modification; protein ubiquitination.</text>
</comment>
<evidence type="ECO:0000313" key="12">
    <source>
        <dbReference type="EMBL" id="GMT31505.1"/>
    </source>
</evidence>
<proteinExistence type="predicted"/>
<keyword evidence="7" id="KW-0863">Zinc-finger</keyword>
<dbReference type="FunFam" id="3.30.40.10:FF:000424">
    <property type="entry name" value="RBR-type E3 ubiquitin transferase"/>
    <property type="match status" value="1"/>
</dbReference>
<dbReference type="Gene3D" id="1.20.120.1750">
    <property type="match status" value="1"/>
</dbReference>
<sequence length="784" mass="88495">LDRRRTCGYRARRVHVGPSTVSKLIIPEDTVDALTWYHANDEDKEATNSALNRPDPLGIDGYNVEYSLNKKGRWSIPARFESEIEELQDPHHNVRVSASTHQVDVSDEKGFSKLEKDNRNRPALSYHTVSRDGKKVVNNYAKKGQARLQTLINPAGLKPWDPSKDVYKRKKQKEYFEESVFEKACLPLDASEDQKLHVQYLTKELVLKPSTYSKKVKDPQNKKTLTKGRKKNDPWLLEPLEESEKEEEEDEDPISSDTQDAPVAPSLGSFIVRPPGKHLNRHHRRSKRESFKDESFRSSAMSMISEEITFESSEEEYSESEASEDIVIVESPSRIVLVTALPQIYSRVRLVDTQLESLAALPVQPRAWQVHSQDTKAVLGRAFPICLVAKEVGDGDIGLFAQENCLSCADRWGRFRILLEDAGTVPEAASNAPASCGVCCRALVQDALFEVDRPFALACGHSFCTECWLRSISDGMKKGRVPTACLEPSCSQSLSLTAASALLDSVSLLRYTDHLTEALLKLQQIVRCRDCSRLHRVVSSRPSVRCECGTSICARCSSVAHAPVSCKAFGGYCRYMQANGMCSAHVSAADAPIVRNLSQCPKCGQMGDVEPVFFDWCRQVFCTCGQRYCHKCSKKWTDEHWSCDVPDGMKSVTMIDVSSSKEADLQSEMLSLSIGARLAYFERRKEVADRLQQLSLKTRKEFDQIFLKLSHLMEICYLNSTKSKRSLVLAERIQFAMNYFFNTTDKNRANLIRKTERLRKILNDITDELFGPNSRVKIVNKKSE</sequence>
<dbReference type="Gene3D" id="3.30.40.10">
    <property type="entry name" value="Zinc/RING finger domain, C3HC4 (zinc finger)"/>
    <property type="match status" value="1"/>
</dbReference>
<keyword evidence="8" id="KW-0833">Ubl conjugation pathway</keyword>
<organism evidence="12 13">
    <name type="scientific">Pristionchus fissidentatus</name>
    <dbReference type="NCBI Taxonomy" id="1538716"/>
    <lineage>
        <taxon>Eukaryota</taxon>
        <taxon>Metazoa</taxon>
        <taxon>Ecdysozoa</taxon>
        <taxon>Nematoda</taxon>
        <taxon>Chromadorea</taxon>
        <taxon>Rhabditida</taxon>
        <taxon>Rhabditina</taxon>
        <taxon>Diplogasteromorpha</taxon>
        <taxon>Diplogasteroidea</taxon>
        <taxon>Neodiplogasteridae</taxon>
        <taxon>Pristionchus</taxon>
    </lineage>
</organism>
<dbReference type="GO" id="GO:0061630">
    <property type="term" value="F:ubiquitin protein ligase activity"/>
    <property type="evidence" value="ECO:0007669"/>
    <property type="project" value="UniProtKB-EC"/>
</dbReference>
<feature type="compositionally biased region" description="Acidic residues" evidence="10">
    <location>
        <begin position="239"/>
        <end position="254"/>
    </location>
</feature>
<evidence type="ECO:0000259" key="11">
    <source>
        <dbReference type="PROSITE" id="PS51873"/>
    </source>
</evidence>
<dbReference type="PROSITE" id="PS51873">
    <property type="entry name" value="TRIAD"/>
    <property type="match status" value="1"/>
</dbReference>
<feature type="compositionally biased region" description="Basic residues" evidence="10">
    <location>
        <begin position="275"/>
        <end position="287"/>
    </location>
</feature>
<dbReference type="GO" id="GO:0016567">
    <property type="term" value="P:protein ubiquitination"/>
    <property type="evidence" value="ECO:0007669"/>
    <property type="project" value="InterPro"/>
</dbReference>
<keyword evidence="6" id="KW-0677">Repeat</keyword>
<dbReference type="GO" id="GO:0008270">
    <property type="term" value="F:zinc ion binding"/>
    <property type="evidence" value="ECO:0007669"/>
    <property type="project" value="UniProtKB-KW"/>
</dbReference>
<dbReference type="InterPro" id="IPR044066">
    <property type="entry name" value="TRIAD_supradom"/>
</dbReference>
<dbReference type="Proteomes" id="UP001432322">
    <property type="component" value="Unassembled WGS sequence"/>
</dbReference>
<keyword evidence="5" id="KW-0479">Metal-binding</keyword>